<dbReference type="Pfam" id="PF21311">
    <property type="entry name" value="Phage_RBD_prop"/>
    <property type="match status" value="1"/>
</dbReference>
<accession>A0A5N8X039</accession>
<evidence type="ECO:0000313" key="3">
    <source>
        <dbReference type="Proteomes" id="UP000373149"/>
    </source>
</evidence>
<reference evidence="2 3" key="1">
    <citation type="submission" date="2019-09" db="EMBL/GenBank/DDBJ databases">
        <authorList>
            <person name="Duangmal K."/>
            <person name="Teo W.F.A."/>
            <person name="Lipun K."/>
        </authorList>
    </citation>
    <scope>NUCLEOTIDE SEQUENCE [LARGE SCALE GENOMIC DNA]</scope>
    <source>
        <strain evidence="2 3">K1PN6</strain>
    </source>
</reference>
<dbReference type="Proteomes" id="UP000373149">
    <property type="component" value="Unassembled WGS sequence"/>
</dbReference>
<evidence type="ECO:0000259" key="1">
    <source>
        <dbReference type="Pfam" id="PF21311"/>
    </source>
</evidence>
<proteinExistence type="predicted"/>
<organism evidence="2 3">
    <name type="scientific">Streptomyces acidicola</name>
    <dbReference type="NCBI Taxonomy" id="2596892"/>
    <lineage>
        <taxon>Bacteria</taxon>
        <taxon>Bacillati</taxon>
        <taxon>Actinomycetota</taxon>
        <taxon>Actinomycetes</taxon>
        <taxon>Kitasatosporales</taxon>
        <taxon>Streptomycetaceae</taxon>
        <taxon>Streptomyces</taxon>
    </lineage>
</organism>
<gene>
    <name evidence="2" type="ORF">FPZ41_30390</name>
</gene>
<sequence>MNEALSRRALLRAGGGLSLAALGLGYGAGTVSAAVPTSKRFQLGGQASHDLYRNRELYNGTVMQSFAFDRTNQRLFTAQLREGSPGTSGDLCVTELAWSTWTAIGHMYLTGFGHAVSIGAQSVGTSTYLWTDVDADAAGYGRRPARFKYSDGTTLTASSPAVTTYTPKPSADRHTCATDPTHHRMIVRYLPAGSGIHRFAPYDLTAATNGDFGQPPADFRQPDRITYLDPDDTTVRNSFQGYTAYGQYLYCLTGHSDTDDATLWSVDMNTGAVMEEFLTGAGSTLTFREPEGMAVHTTAGGEPRLFFGFASGSTPGERLANVFYKNVLV</sequence>
<dbReference type="PROSITE" id="PS51318">
    <property type="entry name" value="TAT"/>
    <property type="match status" value="1"/>
</dbReference>
<comment type="caution">
    <text evidence="2">The sequence shown here is derived from an EMBL/GenBank/DDBJ whole genome shotgun (WGS) entry which is preliminary data.</text>
</comment>
<dbReference type="EMBL" id="VMNX01000147">
    <property type="protein sequence ID" value="MPY52652.1"/>
    <property type="molecule type" value="Genomic_DNA"/>
</dbReference>
<name>A0A5N8X039_9ACTN</name>
<dbReference type="InterPro" id="IPR006311">
    <property type="entry name" value="TAT_signal"/>
</dbReference>
<protein>
    <submittedName>
        <fullName evidence="2">Teichoic acid biosynthesis protein C</fullName>
    </submittedName>
</protein>
<dbReference type="RefSeq" id="WP_152866857.1">
    <property type="nucleotide sequence ID" value="NZ_VMNX01000147.1"/>
</dbReference>
<evidence type="ECO:0000313" key="2">
    <source>
        <dbReference type="EMBL" id="MPY52652.1"/>
    </source>
</evidence>
<feature type="domain" description="P68 RBP/TagC-like beta-propeller" evidence="1">
    <location>
        <begin position="62"/>
        <end position="319"/>
    </location>
</feature>
<dbReference type="InterPro" id="IPR048799">
    <property type="entry name" value="P68_RBP_TagC-like_beta-prop"/>
</dbReference>
<dbReference type="AlphaFoldDB" id="A0A5N8X039"/>
<keyword evidence="3" id="KW-1185">Reference proteome</keyword>